<dbReference type="RefSeq" id="WP_141893835.1">
    <property type="nucleotide sequence ID" value="NZ_BAABLH010000004.1"/>
</dbReference>
<dbReference type="AlphaFoldDB" id="A0A543F0Y0"/>
<gene>
    <name evidence="1" type="ORF">FB391_1501</name>
</gene>
<evidence type="ECO:0000313" key="1">
    <source>
        <dbReference type="EMBL" id="TQM27482.1"/>
    </source>
</evidence>
<evidence type="ECO:0000313" key="2">
    <source>
        <dbReference type="Proteomes" id="UP000320235"/>
    </source>
</evidence>
<dbReference type="OrthoDB" id="5080223at2"/>
<accession>A0A543F0Y0</accession>
<comment type="caution">
    <text evidence="1">The sequence shown here is derived from an EMBL/GenBank/DDBJ whole genome shotgun (WGS) entry which is preliminary data.</text>
</comment>
<dbReference type="EMBL" id="VFPE01000002">
    <property type="protein sequence ID" value="TQM27482.1"/>
    <property type="molecule type" value="Genomic_DNA"/>
</dbReference>
<name>A0A543F0Y0_9MICO</name>
<dbReference type="Proteomes" id="UP000320235">
    <property type="component" value="Unassembled WGS sequence"/>
</dbReference>
<protein>
    <submittedName>
        <fullName evidence="1">Uncharacterized protein</fullName>
    </submittedName>
</protein>
<organism evidence="1 2">
    <name type="scientific">Microbacterium kyungheense</name>
    <dbReference type="NCBI Taxonomy" id="1263636"/>
    <lineage>
        <taxon>Bacteria</taxon>
        <taxon>Bacillati</taxon>
        <taxon>Actinomycetota</taxon>
        <taxon>Actinomycetes</taxon>
        <taxon>Micrococcales</taxon>
        <taxon>Microbacteriaceae</taxon>
        <taxon>Microbacterium</taxon>
    </lineage>
</organism>
<reference evidence="1 2" key="1">
    <citation type="submission" date="2019-06" db="EMBL/GenBank/DDBJ databases">
        <title>Sequencing the genomes of 1000 actinobacteria strains.</title>
        <authorList>
            <person name="Klenk H.-P."/>
        </authorList>
    </citation>
    <scope>NUCLEOTIDE SEQUENCE [LARGE SCALE GENOMIC DNA]</scope>
    <source>
        <strain evidence="1 2">DSM 105492</strain>
    </source>
</reference>
<proteinExistence type="predicted"/>
<keyword evidence="2" id="KW-1185">Reference proteome</keyword>
<sequence>MLIGRIRPVETRTFEVQGESLAALRAAVDAQLPAGWVVTDVPAAMPKGSQLLTSTAKIARRDGVEQIEADDQAALEAKVPEGWQLLSVHKV</sequence>